<dbReference type="PANTHER" id="PTHR41542">
    <property type="entry name" value="BLL5807 PROTEIN"/>
    <property type="match status" value="1"/>
</dbReference>
<feature type="transmembrane region" description="Helical" evidence="2">
    <location>
        <begin position="133"/>
        <end position="156"/>
    </location>
</feature>
<sequence>MTTRILTGIHQLEVAVSKFDMKRYIIGFVAVSVIGLFFADETFARAGKSSGSSSKSSIGSRGSRTNVPPKQPTSTARPSQQQAQPVQPAMQPAPAAGGFWRGLAGGMIGGMLGGMLFHSLGFGGSVHGGYGGAAVGGGGIGLFDIIVLAVIGYVIYRIVKSRRRENSYNVDYAGGDYSTQYQAGQPPDDLPYQQTELEAGLEDIRRYDQYFDEDRFKGIVSDIFYKVQTAWSRRDLNPVRNIMASDIFGDLNADIEKMKAEGRVNKLENIGVREVRLSEAWQETGKDFITVEIAASMLDYTTDETGRIIDGDNNVPVGFLEYWTFVRDRGSSNWQLTAIQQPQ</sequence>
<proteinExistence type="predicted"/>
<keyword evidence="2" id="KW-0812">Transmembrane</keyword>
<dbReference type="Pfam" id="PF04280">
    <property type="entry name" value="Tim44"/>
    <property type="match status" value="1"/>
</dbReference>
<evidence type="ECO:0000256" key="2">
    <source>
        <dbReference type="SAM" id="Phobius"/>
    </source>
</evidence>
<dbReference type="InterPro" id="IPR032710">
    <property type="entry name" value="NTF2-like_dom_sf"/>
</dbReference>
<evidence type="ECO:0000256" key="1">
    <source>
        <dbReference type="SAM" id="MobiDB-lite"/>
    </source>
</evidence>
<dbReference type="SMART" id="SM00978">
    <property type="entry name" value="Tim44"/>
    <property type="match status" value="1"/>
</dbReference>
<evidence type="ECO:0000313" key="5">
    <source>
        <dbReference type="Proteomes" id="UP000060487"/>
    </source>
</evidence>
<dbReference type="EMBL" id="LNQR01000036">
    <property type="protein sequence ID" value="KWT90126.1"/>
    <property type="molecule type" value="Genomic_DNA"/>
</dbReference>
<comment type="caution">
    <text evidence="4">The sequence shown here is derived from an EMBL/GenBank/DDBJ whole genome shotgun (WGS) entry which is preliminary data.</text>
</comment>
<reference evidence="4 5" key="1">
    <citation type="submission" date="2015-11" db="EMBL/GenBank/DDBJ databases">
        <authorList>
            <person name="Lin W."/>
        </authorList>
    </citation>
    <scope>NUCLEOTIDE SEQUENCE [LARGE SCALE GENOMIC DNA]</scope>
    <source>
        <strain evidence="4 5">HCH-1</strain>
    </source>
</reference>
<keyword evidence="2" id="KW-1133">Transmembrane helix</keyword>
<feature type="domain" description="Tim44-like" evidence="3">
    <location>
        <begin position="197"/>
        <end position="341"/>
    </location>
</feature>
<keyword evidence="5" id="KW-1185">Reference proteome</keyword>
<name>A0ABR5SGI9_9BACT</name>
<accession>A0ABR5SGI9</accession>
<dbReference type="InterPro" id="IPR007379">
    <property type="entry name" value="Tim44-like_dom"/>
</dbReference>
<dbReference type="PANTHER" id="PTHR41542:SF1">
    <property type="entry name" value="BLL5807 PROTEIN"/>
    <property type="match status" value="1"/>
</dbReference>
<organism evidence="4 5">
    <name type="scientific">Candidatus Magnetominusculus xianensis</name>
    <dbReference type="NCBI Taxonomy" id="1748249"/>
    <lineage>
        <taxon>Bacteria</taxon>
        <taxon>Pseudomonadati</taxon>
        <taxon>Nitrospirota</taxon>
        <taxon>Nitrospiria</taxon>
        <taxon>Nitrospirales</taxon>
        <taxon>Nitrospiraceae</taxon>
        <taxon>Candidatus Magnetominusculus</taxon>
    </lineage>
</organism>
<evidence type="ECO:0000313" key="4">
    <source>
        <dbReference type="EMBL" id="KWT90126.1"/>
    </source>
</evidence>
<feature type="transmembrane region" description="Helical" evidence="2">
    <location>
        <begin position="99"/>
        <end position="121"/>
    </location>
</feature>
<feature type="region of interest" description="Disordered" evidence="1">
    <location>
        <begin position="46"/>
        <end position="92"/>
    </location>
</feature>
<evidence type="ECO:0000259" key="3">
    <source>
        <dbReference type="SMART" id="SM00978"/>
    </source>
</evidence>
<dbReference type="SUPFAM" id="SSF54427">
    <property type="entry name" value="NTF2-like"/>
    <property type="match status" value="1"/>
</dbReference>
<feature type="compositionally biased region" description="Low complexity" evidence="1">
    <location>
        <begin position="47"/>
        <end position="64"/>
    </location>
</feature>
<gene>
    <name evidence="4" type="ORF">ASN18_1132</name>
</gene>
<feature type="compositionally biased region" description="Low complexity" evidence="1">
    <location>
        <begin position="76"/>
        <end position="92"/>
    </location>
</feature>
<protein>
    <submittedName>
        <fullName evidence="4">Transporter</fullName>
    </submittedName>
</protein>
<feature type="compositionally biased region" description="Polar residues" evidence="1">
    <location>
        <begin position="65"/>
        <end position="75"/>
    </location>
</feature>
<dbReference type="Proteomes" id="UP000060487">
    <property type="component" value="Unassembled WGS sequence"/>
</dbReference>
<keyword evidence="2" id="KW-0472">Membrane</keyword>
<dbReference type="Gene3D" id="3.10.450.240">
    <property type="match status" value="1"/>
</dbReference>